<dbReference type="Pfam" id="PF19786">
    <property type="entry name" value="DUF6270"/>
    <property type="match status" value="1"/>
</dbReference>
<sequence>MQRVFILGSCVSRDALEYASEEFEIVSYLARTSVASIGLSPVDDTEVREIVERLPSAFQRRMLVNDLDKTTLSVIAGIEHDVVLLDFIDERFDLIIAGDSLFSLSGELKNGGFEPGERDVIKPGGEEFLVHWIAGLERFLAAVEPATLVLNKAYWAEAFPDGSDASSLGWIRNNNAFLKQLYDALEERWTLPTITYPESVVLADPDHKWGRAPYHYVKPFYEHTIQSLQALTARSE</sequence>
<comment type="caution">
    <text evidence="1">The sequence shown here is derived from an EMBL/GenBank/DDBJ whole genome shotgun (WGS) entry which is preliminary data.</text>
</comment>
<evidence type="ECO:0000313" key="1">
    <source>
        <dbReference type="EMBL" id="MEA5667178.1"/>
    </source>
</evidence>
<evidence type="ECO:0000313" key="2">
    <source>
        <dbReference type="Proteomes" id="UP001301653"/>
    </source>
</evidence>
<gene>
    <name evidence="1" type="ORF">VA603_06460</name>
</gene>
<organism evidence="1 2">
    <name type="scientific">Stenotrophomonas capsici</name>
    <dbReference type="NCBI Taxonomy" id="3110230"/>
    <lineage>
        <taxon>Bacteria</taxon>
        <taxon>Pseudomonadati</taxon>
        <taxon>Pseudomonadota</taxon>
        <taxon>Gammaproteobacteria</taxon>
        <taxon>Lysobacterales</taxon>
        <taxon>Lysobacteraceae</taxon>
        <taxon>Stenotrophomonas</taxon>
    </lineage>
</organism>
<dbReference type="EMBL" id="JAYFUH010000076">
    <property type="protein sequence ID" value="MEA5667178.1"/>
    <property type="molecule type" value="Genomic_DNA"/>
</dbReference>
<reference evidence="1 2" key="1">
    <citation type="submission" date="2023-12" db="EMBL/GenBank/DDBJ databases">
        <title>Stenotrophomonas guangdongensis sp. nov., isolated from wilted pepper plants (Capsicum annuum).</title>
        <authorList>
            <person name="Qiu M."/>
            <person name="Li Y."/>
            <person name="Liu Q."/>
            <person name="Zhang X."/>
            <person name="Huang Y."/>
            <person name="Guo R."/>
            <person name="Hu M."/>
            <person name="Zhou J."/>
            <person name="Zhou X."/>
        </authorList>
    </citation>
    <scope>NUCLEOTIDE SEQUENCE [LARGE SCALE GENOMIC DNA]</scope>
    <source>
        <strain evidence="1 2">MH1</strain>
    </source>
</reference>
<protein>
    <submittedName>
        <fullName evidence="1">DUF6270 domain-containing protein</fullName>
    </submittedName>
</protein>
<dbReference type="RefSeq" id="WP_323438300.1">
    <property type="nucleotide sequence ID" value="NZ_JAYFUH010000076.1"/>
</dbReference>
<accession>A0ABU5V2Y2</accession>
<dbReference type="InterPro" id="IPR046237">
    <property type="entry name" value="DUF6270"/>
</dbReference>
<keyword evidence="2" id="KW-1185">Reference proteome</keyword>
<name>A0ABU5V2Y2_9GAMM</name>
<proteinExistence type="predicted"/>
<dbReference type="Proteomes" id="UP001301653">
    <property type="component" value="Unassembled WGS sequence"/>
</dbReference>